<evidence type="ECO:0000256" key="18">
    <source>
        <dbReference type="ARBA" id="ARBA00049504"/>
    </source>
</evidence>
<comment type="catalytic activity">
    <reaction evidence="17 19">
        <text>alpha-ribazole + adenosylcob(III)inamide-GDP = adenosylcob(III)alamin + GMP + H(+)</text>
        <dbReference type="Rhea" id="RHEA:16049"/>
        <dbReference type="ChEBI" id="CHEBI:10329"/>
        <dbReference type="ChEBI" id="CHEBI:15378"/>
        <dbReference type="ChEBI" id="CHEBI:18408"/>
        <dbReference type="ChEBI" id="CHEBI:58115"/>
        <dbReference type="ChEBI" id="CHEBI:60487"/>
        <dbReference type="EC" id="2.7.8.26"/>
    </reaction>
</comment>
<dbReference type="PANTHER" id="PTHR34148:SF1">
    <property type="entry name" value="ADENOSYLCOBINAMIDE-GDP RIBAZOLETRANSFERASE"/>
    <property type="match status" value="1"/>
</dbReference>
<evidence type="ECO:0000256" key="9">
    <source>
        <dbReference type="ARBA" id="ARBA00022679"/>
    </source>
</evidence>
<dbReference type="Proteomes" id="UP000218113">
    <property type="component" value="Unassembled WGS sequence"/>
</dbReference>
<evidence type="ECO:0000256" key="6">
    <source>
        <dbReference type="ARBA" id="ARBA00015850"/>
    </source>
</evidence>
<comment type="cofactor">
    <cofactor evidence="1 19">
        <name>Mg(2+)</name>
        <dbReference type="ChEBI" id="CHEBI:18420"/>
    </cofactor>
</comment>
<evidence type="ECO:0000256" key="7">
    <source>
        <dbReference type="ARBA" id="ARBA00022475"/>
    </source>
</evidence>
<evidence type="ECO:0000256" key="12">
    <source>
        <dbReference type="ARBA" id="ARBA00022989"/>
    </source>
</evidence>
<comment type="similarity">
    <text evidence="4 19">Belongs to the CobS family.</text>
</comment>
<feature type="transmembrane region" description="Helical" evidence="19">
    <location>
        <begin position="31"/>
        <end position="53"/>
    </location>
</feature>
<accession>A0A2A4T634</accession>
<dbReference type="HAMAP" id="MF_00719">
    <property type="entry name" value="CobS"/>
    <property type="match status" value="1"/>
</dbReference>
<gene>
    <name evidence="19 20" type="primary">cobS</name>
    <name evidence="20" type="ORF">COB67_04985</name>
</gene>
<evidence type="ECO:0000256" key="1">
    <source>
        <dbReference type="ARBA" id="ARBA00001946"/>
    </source>
</evidence>
<comment type="caution">
    <text evidence="20">The sequence shown here is derived from an EMBL/GenBank/DDBJ whole genome shotgun (WGS) entry which is preliminary data.</text>
</comment>
<evidence type="ECO:0000313" key="21">
    <source>
        <dbReference type="Proteomes" id="UP000218113"/>
    </source>
</evidence>
<proteinExistence type="inferred from homology"/>
<comment type="catalytic activity">
    <reaction evidence="18 19">
        <text>alpha-ribazole 5'-phosphate + adenosylcob(III)inamide-GDP = adenosylcob(III)alamin 5'-phosphate + GMP + H(+)</text>
        <dbReference type="Rhea" id="RHEA:23560"/>
        <dbReference type="ChEBI" id="CHEBI:15378"/>
        <dbReference type="ChEBI" id="CHEBI:57918"/>
        <dbReference type="ChEBI" id="CHEBI:58115"/>
        <dbReference type="ChEBI" id="CHEBI:60487"/>
        <dbReference type="ChEBI" id="CHEBI:60493"/>
        <dbReference type="EC" id="2.7.8.26"/>
    </reaction>
</comment>
<keyword evidence="13 19" id="KW-0472">Membrane</keyword>
<evidence type="ECO:0000256" key="11">
    <source>
        <dbReference type="ARBA" id="ARBA00022842"/>
    </source>
</evidence>
<evidence type="ECO:0000256" key="4">
    <source>
        <dbReference type="ARBA" id="ARBA00010561"/>
    </source>
</evidence>
<dbReference type="Pfam" id="PF02654">
    <property type="entry name" value="CobS"/>
    <property type="match status" value="1"/>
</dbReference>
<dbReference type="GO" id="GO:0005886">
    <property type="term" value="C:plasma membrane"/>
    <property type="evidence" value="ECO:0007669"/>
    <property type="project" value="UniProtKB-SubCell"/>
</dbReference>
<name>A0A2A4T634_9DELT</name>
<comment type="pathway">
    <text evidence="3 19">Cofactor biosynthesis; adenosylcobalamin biosynthesis; adenosylcobalamin from cob(II)yrinate a,c-diamide: step 7/7.</text>
</comment>
<evidence type="ECO:0000256" key="16">
    <source>
        <dbReference type="ARBA" id="ARBA00032853"/>
    </source>
</evidence>
<dbReference type="GO" id="GO:0009236">
    <property type="term" value="P:cobalamin biosynthetic process"/>
    <property type="evidence" value="ECO:0007669"/>
    <property type="project" value="UniProtKB-UniRule"/>
</dbReference>
<dbReference type="InterPro" id="IPR003805">
    <property type="entry name" value="CobS"/>
</dbReference>
<evidence type="ECO:0000256" key="19">
    <source>
        <dbReference type="HAMAP-Rule" id="MF_00719"/>
    </source>
</evidence>
<keyword evidence="8 19" id="KW-0169">Cobalamin biosynthesis</keyword>
<keyword evidence="9 19" id="KW-0808">Transferase</keyword>
<comment type="subcellular location">
    <subcellularLocation>
        <location evidence="2 19">Cell membrane</location>
        <topology evidence="2 19">Multi-pass membrane protein</topology>
    </subcellularLocation>
</comment>
<evidence type="ECO:0000256" key="2">
    <source>
        <dbReference type="ARBA" id="ARBA00004651"/>
    </source>
</evidence>
<evidence type="ECO:0000256" key="14">
    <source>
        <dbReference type="ARBA" id="ARBA00025228"/>
    </source>
</evidence>
<dbReference type="NCBIfam" id="TIGR00317">
    <property type="entry name" value="cobS"/>
    <property type="match status" value="1"/>
</dbReference>
<feature type="transmembrane region" description="Helical" evidence="19">
    <location>
        <begin position="140"/>
        <end position="160"/>
    </location>
</feature>
<evidence type="ECO:0000256" key="5">
    <source>
        <dbReference type="ARBA" id="ARBA00013200"/>
    </source>
</evidence>
<dbReference type="AlphaFoldDB" id="A0A2A4T634"/>
<sequence length="250" mass="27247">MFRGLVTAIRTLTAIPTPGRDTQHFADTIPWFPFVGGLLGGVLVFLVWGFGLLATTFNVAIWAEGIGVLLVILSALLTRGLHLDGIADWADGFWGGHERERTLAIMKDSFLGSYGVIALVMVLLAKWIAFVGIINQGQLLWILAAYLISRTIQVDLAVWFPYARKEGTASSFVQDAKKIHWLIAFVGASFVLYWILGAIGVLALLVGWVLCRLMAYWAVRRVGGITGDILGASCELIEVAILCLPSFLGL</sequence>
<comment type="function">
    <text evidence="14 19">Joins adenosylcobinamide-GDP and alpha-ribazole to generate adenosylcobalamin (Ado-cobalamin). Also synthesizes adenosylcobalamin 5'-phosphate from adenosylcobinamide-GDP and alpha-ribazole 5'-phosphate.</text>
</comment>
<dbReference type="UniPathway" id="UPA00148">
    <property type="reaction ID" value="UER00238"/>
</dbReference>
<dbReference type="GO" id="GO:0008818">
    <property type="term" value="F:cobalamin 5'-phosphate synthase activity"/>
    <property type="evidence" value="ECO:0007669"/>
    <property type="project" value="UniProtKB-UniRule"/>
</dbReference>
<reference evidence="21" key="1">
    <citation type="submission" date="2017-08" db="EMBL/GenBank/DDBJ databases">
        <title>A dynamic microbial community with high functional redundancy inhabits the cold, oxic subseafloor aquifer.</title>
        <authorList>
            <person name="Tully B.J."/>
            <person name="Wheat C.G."/>
            <person name="Glazer B.T."/>
            <person name="Huber J.A."/>
        </authorList>
    </citation>
    <scope>NUCLEOTIDE SEQUENCE [LARGE SCALE GENOMIC DNA]</scope>
</reference>
<evidence type="ECO:0000256" key="8">
    <source>
        <dbReference type="ARBA" id="ARBA00022573"/>
    </source>
</evidence>
<feature type="transmembrane region" description="Helical" evidence="19">
    <location>
        <begin position="59"/>
        <end position="77"/>
    </location>
</feature>
<dbReference type="PANTHER" id="PTHR34148">
    <property type="entry name" value="ADENOSYLCOBINAMIDE-GDP RIBAZOLETRANSFERASE"/>
    <property type="match status" value="1"/>
</dbReference>
<protein>
    <recommendedName>
        <fullName evidence="6 19">Adenosylcobinamide-GDP ribazoletransferase</fullName>
        <ecNumber evidence="5 19">2.7.8.26</ecNumber>
    </recommendedName>
    <alternativeName>
        <fullName evidence="16 19">Cobalamin synthase</fullName>
    </alternativeName>
    <alternativeName>
        <fullName evidence="15 19">Cobalamin-5'-phosphate synthase</fullName>
    </alternativeName>
</protein>
<dbReference type="GO" id="GO:0051073">
    <property type="term" value="F:adenosylcobinamide-GDP ribazoletransferase activity"/>
    <property type="evidence" value="ECO:0007669"/>
    <property type="project" value="UniProtKB-UniRule"/>
</dbReference>
<keyword evidence="10 19" id="KW-0812">Transmembrane</keyword>
<evidence type="ECO:0000313" key="20">
    <source>
        <dbReference type="EMBL" id="PCI29023.1"/>
    </source>
</evidence>
<keyword evidence="12 19" id="KW-1133">Transmembrane helix</keyword>
<organism evidence="20 21">
    <name type="scientific">SAR324 cluster bacterium</name>
    <dbReference type="NCBI Taxonomy" id="2024889"/>
    <lineage>
        <taxon>Bacteria</taxon>
        <taxon>Deltaproteobacteria</taxon>
        <taxon>SAR324 cluster</taxon>
    </lineage>
</organism>
<keyword evidence="7 19" id="KW-1003">Cell membrane</keyword>
<evidence type="ECO:0000256" key="10">
    <source>
        <dbReference type="ARBA" id="ARBA00022692"/>
    </source>
</evidence>
<dbReference type="EMBL" id="NVSR01000021">
    <property type="protein sequence ID" value="PCI29023.1"/>
    <property type="molecule type" value="Genomic_DNA"/>
</dbReference>
<keyword evidence="11 19" id="KW-0460">Magnesium</keyword>
<evidence type="ECO:0000256" key="3">
    <source>
        <dbReference type="ARBA" id="ARBA00004663"/>
    </source>
</evidence>
<evidence type="ECO:0000256" key="13">
    <source>
        <dbReference type="ARBA" id="ARBA00023136"/>
    </source>
</evidence>
<dbReference type="EC" id="2.7.8.26" evidence="5 19"/>
<feature type="transmembrane region" description="Helical" evidence="19">
    <location>
        <begin position="181"/>
        <end position="209"/>
    </location>
</feature>
<evidence type="ECO:0000256" key="17">
    <source>
        <dbReference type="ARBA" id="ARBA00048623"/>
    </source>
</evidence>
<feature type="transmembrane region" description="Helical" evidence="19">
    <location>
        <begin position="111"/>
        <end position="134"/>
    </location>
</feature>
<evidence type="ECO:0000256" key="15">
    <source>
        <dbReference type="ARBA" id="ARBA00032605"/>
    </source>
</evidence>